<proteinExistence type="predicted"/>
<dbReference type="EMBL" id="JANBPG010000264">
    <property type="protein sequence ID" value="KAJ1898151.1"/>
    <property type="molecule type" value="Genomic_DNA"/>
</dbReference>
<organism evidence="1 2">
    <name type="scientific">Kickxella alabastrina</name>
    <dbReference type="NCBI Taxonomy" id="61397"/>
    <lineage>
        <taxon>Eukaryota</taxon>
        <taxon>Fungi</taxon>
        <taxon>Fungi incertae sedis</taxon>
        <taxon>Zoopagomycota</taxon>
        <taxon>Kickxellomycotina</taxon>
        <taxon>Kickxellomycetes</taxon>
        <taxon>Kickxellales</taxon>
        <taxon>Kickxellaceae</taxon>
        <taxon>Kickxella</taxon>
    </lineage>
</organism>
<evidence type="ECO:0000313" key="2">
    <source>
        <dbReference type="Proteomes" id="UP001150581"/>
    </source>
</evidence>
<name>A0ACC1INP9_9FUNG</name>
<keyword evidence="2" id="KW-1185">Reference proteome</keyword>
<evidence type="ECO:0000313" key="1">
    <source>
        <dbReference type="EMBL" id="KAJ1898151.1"/>
    </source>
</evidence>
<reference evidence="1" key="1">
    <citation type="submission" date="2022-07" db="EMBL/GenBank/DDBJ databases">
        <title>Phylogenomic reconstructions and comparative analyses of Kickxellomycotina fungi.</title>
        <authorList>
            <person name="Reynolds N.K."/>
            <person name="Stajich J.E."/>
            <person name="Barry K."/>
            <person name="Grigoriev I.V."/>
            <person name="Crous P."/>
            <person name="Smith M.E."/>
        </authorList>
    </citation>
    <scope>NUCLEOTIDE SEQUENCE</scope>
    <source>
        <strain evidence="1">Benny 63K</strain>
    </source>
</reference>
<protein>
    <submittedName>
        <fullName evidence="1">Uncharacterized protein</fullName>
    </submittedName>
</protein>
<dbReference type="Proteomes" id="UP001150581">
    <property type="component" value="Unassembled WGS sequence"/>
</dbReference>
<accession>A0ACC1INP9</accession>
<sequence>MASHDPETANDTASNTTSNTADDTVSNTTNNSPNDIDAEIKPINVSRQFPSLVKLSSLLAQTLTELKRTAKQLSKGGTTNDAHVLSNSRPPPISEFLDHLHGLQDELRTAEPMVSGGIHVDALGLKDRQVVAQSLDVVMVFGVQPRLLPGVGVPLAQRTRSDVATVLSQTVQRQRLLDSWAEEDARTLRLPEIARRLADIVGAAKAEARGDVAQMCVAKCACDLLAALLQTAYAPIPPLHMQPPPPPAYLEAIEVRAEPRVYLRRAFTRIYDEMDAYLAMETLTTLLNSGTNKKPAWFRTLCGRFLARILLRPMGAHVAVDFLVGNDTELTAEKLDRIAALLLTAPAEMPADEYLARVVPQITQMAQRMQRRQAGAEEATEAAVSDRVRQAAVYALRRLAEKAPSGFDEFVARPVVLPLMRWFDARQRARVASCEETGEADDPVARALHTTAPGRPLIQVIRATQVTPVVEDGAKAEAEAERHVVVVSSADALQRALRTIGQLVREGVPSAEMLSALVLPVFTPLLHWAKAAAAAALAETEPLATPAHDDSSGEALHSVLVATLQSLPVPAAISTVLRAVQYARGSEADDGDDGDAGQLGGNTARLEYPVFASRAKQADAVDLVWDGSTDGDAAASHVPVATLLGVLGAPQLRSLLGDVFVTLLREQQALQEMLDQPRQQRQPALVRKWWLVSQFVLAAVDRFGPALLAKHADVLAFIFDTLERYAARGADTSAAQAQQQDGPAIGRLMQALSVDADIGDDGGDSQAGAQLAALALMLLGHVMAASEHAAFAAMAPALAAGLAPPGDAALPEIAWDAASLRHLRAIQAQLAQLGQRPSALRALAQQVGRQVAMVLALNGRGGRDSERAGGSAPAPGSPEMERLRAALRDASSELVPVRAHGIIELRNMVLARSPVIRGDQLDATVGVFIDAVRAADSYVHLNAVRGLAALADAHAAQFIPRLVDMYAAEPSAVDLDETLRIGEALVQTVQRAGPTIPQYADALVPPLLAALQAPHGPSDEHDVRAHSALAILSAVAEACPLALHRWVVEISVTLEDLLLLAAAPGVLRRAAVVFWLLLLRGYADQVLKLVDHGCLRRIYRCLRRICDSDSDSDELTQMHAQVAVSELDDVLRGQLLTNYL</sequence>
<gene>
    <name evidence="1" type="ORF">LPJ66_002934</name>
</gene>
<comment type="caution">
    <text evidence="1">The sequence shown here is derived from an EMBL/GenBank/DDBJ whole genome shotgun (WGS) entry which is preliminary data.</text>
</comment>